<name>A0ABQ5BKN7_9ASTR</name>
<feature type="region of interest" description="Disordered" evidence="1">
    <location>
        <begin position="1"/>
        <end position="92"/>
    </location>
</feature>
<reference evidence="2" key="1">
    <citation type="journal article" date="2022" name="Int. J. Mol. Sci.">
        <title>Draft Genome of Tanacetum Coccineum: Genomic Comparison of Closely Related Tanacetum-Family Plants.</title>
        <authorList>
            <person name="Yamashiro T."/>
            <person name="Shiraishi A."/>
            <person name="Nakayama K."/>
            <person name="Satake H."/>
        </authorList>
    </citation>
    <scope>NUCLEOTIDE SEQUENCE</scope>
</reference>
<accession>A0ABQ5BKN7</accession>
<dbReference type="Proteomes" id="UP001151760">
    <property type="component" value="Unassembled WGS sequence"/>
</dbReference>
<feature type="compositionally biased region" description="Low complexity" evidence="1">
    <location>
        <begin position="69"/>
        <end position="92"/>
    </location>
</feature>
<organism evidence="2 3">
    <name type="scientific">Tanacetum coccineum</name>
    <dbReference type="NCBI Taxonomy" id="301880"/>
    <lineage>
        <taxon>Eukaryota</taxon>
        <taxon>Viridiplantae</taxon>
        <taxon>Streptophyta</taxon>
        <taxon>Embryophyta</taxon>
        <taxon>Tracheophyta</taxon>
        <taxon>Spermatophyta</taxon>
        <taxon>Magnoliopsida</taxon>
        <taxon>eudicotyledons</taxon>
        <taxon>Gunneridae</taxon>
        <taxon>Pentapetalae</taxon>
        <taxon>asterids</taxon>
        <taxon>campanulids</taxon>
        <taxon>Asterales</taxon>
        <taxon>Asteraceae</taxon>
        <taxon>Asteroideae</taxon>
        <taxon>Anthemideae</taxon>
        <taxon>Anthemidinae</taxon>
        <taxon>Tanacetum</taxon>
    </lineage>
</organism>
<comment type="caution">
    <text evidence="2">The sequence shown here is derived from an EMBL/GenBank/DDBJ whole genome shotgun (WGS) entry which is preliminary data.</text>
</comment>
<sequence length="92" mass="9695">MSSPPAPIITETIPSAGGARGFPIPTPFHDDPYMLIEEPQPLSPRSTPLSLDYTPPTPHTDEESEPSKTSETSATSPHSTTSPSDLTSPPSP</sequence>
<feature type="compositionally biased region" description="Basic and acidic residues" evidence="1">
    <location>
        <begin position="59"/>
        <end position="68"/>
    </location>
</feature>
<reference evidence="2" key="2">
    <citation type="submission" date="2022-01" db="EMBL/GenBank/DDBJ databases">
        <authorList>
            <person name="Yamashiro T."/>
            <person name="Shiraishi A."/>
            <person name="Satake H."/>
            <person name="Nakayama K."/>
        </authorList>
    </citation>
    <scope>NUCLEOTIDE SEQUENCE</scope>
</reference>
<keyword evidence="3" id="KW-1185">Reference proteome</keyword>
<evidence type="ECO:0000256" key="1">
    <source>
        <dbReference type="SAM" id="MobiDB-lite"/>
    </source>
</evidence>
<proteinExistence type="predicted"/>
<dbReference type="EMBL" id="BQNB010013295">
    <property type="protein sequence ID" value="GJT14221.1"/>
    <property type="molecule type" value="Genomic_DNA"/>
</dbReference>
<protein>
    <submittedName>
        <fullName evidence="2">Uncharacterized protein</fullName>
    </submittedName>
</protein>
<evidence type="ECO:0000313" key="3">
    <source>
        <dbReference type="Proteomes" id="UP001151760"/>
    </source>
</evidence>
<gene>
    <name evidence="2" type="ORF">Tco_0861263</name>
</gene>
<evidence type="ECO:0000313" key="2">
    <source>
        <dbReference type="EMBL" id="GJT14221.1"/>
    </source>
</evidence>